<gene>
    <name evidence="1" type="ORF">MMINT_16830</name>
</gene>
<protein>
    <submittedName>
        <fullName evidence="1">Uncharacterized protein</fullName>
    </submittedName>
</protein>
<dbReference type="STRING" id="1295009.MMINT_16830"/>
<dbReference type="OrthoDB" id="54133at2157"/>
<dbReference type="KEGG" id="mer:MMINT_16830"/>
<sequence>MSADIPVIDITSEVDDVFDFEPSPWMPYDITDEIKARLFPDLSSHVRISHLFISGMMESGKTTLLIELAQYCVWKYGIDNVNLVYTNDMRVALEELHDSKAVNLLIVDDATQFASSRDYMKHQAMVSAFYEIRHIAKRKSEKDVGLVCIIFSAQRIKEIDVAFRDAPLTIYKTAMTTEGDASELKKNIPTPYMNILNQTWNRINQGDDKAKSISIGCIKPLAGTDEGVGIYRSHVVDFPEFPKMIRSEEYFDTFDVEEVEESTESTDESTLPHTTEKVTLDELKESHLYDSEIACYEAVKLKGKSIRKASEELGIPYSTLRRGIAKIEKMLEVSR</sequence>
<dbReference type="AlphaFoldDB" id="R9T8E3"/>
<dbReference type="SUPFAM" id="SSF52540">
    <property type="entry name" value="P-loop containing nucleoside triphosphate hydrolases"/>
    <property type="match status" value="1"/>
</dbReference>
<dbReference type="GeneID" id="41324045"/>
<evidence type="ECO:0000313" key="1">
    <source>
        <dbReference type="EMBL" id="AGN26975.1"/>
    </source>
</evidence>
<proteinExistence type="predicted"/>
<dbReference type="RefSeq" id="WP_020449500.1">
    <property type="nucleotide sequence ID" value="NC_021353.1"/>
</dbReference>
<dbReference type="Proteomes" id="UP000014070">
    <property type="component" value="Chromosome"/>
</dbReference>
<keyword evidence="2" id="KW-1185">Reference proteome</keyword>
<accession>R9T8E3</accession>
<dbReference type="EMBL" id="CP005934">
    <property type="protein sequence ID" value="AGN26975.1"/>
    <property type="molecule type" value="Genomic_DNA"/>
</dbReference>
<name>R9T8E3_METII</name>
<organism evidence="1 2">
    <name type="scientific">Methanomassiliicoccus intestinalis (strain Issoire-Mx1)</name>
    <dbReference type="NCBI Taxonomy" id="1295009"/>
    <lineage>
        <taxon>Archaea</taxon>
        <taxon>Methanobacteriati</taxon>
        <taxon>Thermoplasmatota</taxon>
        <taxon>Thermoplasmata</taxon>
        <taxon>Methanomassiliicoccales</taxon>
        <taxon>Methanomassiliicoccaceae</taxon>
        <taxon>Methanomassiliicoccus</taxon>
    </lineage>
</organism>
<dbReference type="InterPro" id="IPR027417">
    <property type="entry name" value="P-loop_NTPase"/>
</dbReference>
<reference evidence="1 2" key="1">
    <citation type="journal article" date="2013" name="Genome Announc.">
        <title>Genome sequence of 'Candidatus Methanomassiliicoccus intestinalis' Issoire-Mx1, a third thermoplasmatales-related methanogenic archaeon from human feces.</title>
        <authorList>
            <person name="Borrel G."/>
            <person name="Harris H.M."/>
            <person name="Parisot N."/>
            <person name="Gaci N."/>
            <person name="Tottey W."/>
            <person name="Mihajlovski A."/>
            <person name="Deane J."/>
            <person name="Gribaldo S."/>
            <person name="Bardot O."/>
            <person name="Peyretaillade E."/>
            <person name="Peyret P."/>
            <person name="O'Toole P.W."/>
            <person name="Brugere J.F."/>
        </authorList>
    </citation>
    <scope>NUCLEOTIDE SEQUENCE [LARGE SCALE GENOMIC DNA]</scope>
    <source>
        <strain evidence="1 2">Issoire-Mx1</strain>
    </source>
</reference>
<dbReference type="HOGENOM" id="CLU_827945_0_0_2"/>
<evidence type="ECO:0000313" key="2">
    <source>
        <dbReference type="Proteomes" id="UP000014070"/>
    </source>
</evidence>
<dbReference type="InParanoid" id="R9T8E3"/>